<comment type="caution">
    <text evidence="2">The sequence shown here is derived from an EMBL/GenBank/DDBJ whole genome shotgun (WGS) entry which is preliminary data.</text>
</comment>
<dbReference type="PANTHER" id="PTHR33969:SF2">
    <property type="entry name" value="SEGREGATION AND CONDENSATION PROTEIN A"/>
    <property type="match status" value="1"/>
</dbReference>
<reference evidence="2 3" key="1">
    <citation type="submission" date="2018-10" db="EMBL/GenBank/DDBJ databases">
        <title>Genomic Encyclopedia of Type Strains, Phase IV (KMG-IV): sequencing the most valuable type-strain genomes for metagenomic binning, comparative biology and taxonomic classification.</title>
        <authorList>
            <person name="Goeker M."/>
        </authorList>
    </citation>
    <scope>NUCLEOTIDE SEQUENCE [LARGE SCALE GENOMIC DNA]</scope>
    <source>
        <strain evidence="2 3">DSM 4734</strain>
    </source>
</reference>
<organism evidence="2 3">
    <name type="scientific">Maricaulis maris</name>
    <dbReference type="NCBI Taxonomy" id="74318"/>
    <lineage>
        <taxon>Bacteria</taxon>
        <taxon>Pseudomonadati</taxon>
        <taxon>Pseudomonadota</taxon>
        <taxon>Alphaproteobacteria</taxon>
        <taxon>Maricaulales</taxon>
        <taxon>Maricaulaceae</taxon>
        <taxon>Maricaulis</taxon>
    </lineage>
</organism>
<gene>
    <name evidence="2" type="ORF">C7435_1314</name>
</gene>
<evidence type="ECO:0000313" key="3">
    <source>
        <dbReference type="Proteomes" id="UP000273675"/>
    </source>
</evidence>
<evidence type="ECO:0000313" key="2">
    <source>
        <dbReference type="EMBL" id="RKR00114.1"/>
    </source>
</evidence>
<accession>A0A495DF93</accession>
<dbReference type="OrthoDB" id="9793741at2"/>
<name>A0A495DF93_9PROT</name>
<dbReference type="Pfam" id="PF02616">
    <property type="entry name" value="SMC_ScpA"/>
    <property type="match status" value="1"/>
</dbReference>
<dbReference type="RefSeq" id="WP_075190516.1">
    <property type="nucleotide sequence ID" value="NZ_RBIM01000003.1"/>
</dbReference>
<sequence length="271" mass="30276">MSEEFEEDVRFEAAENAETDALVVDLDGFEGPLHLLLALARKRKIDLAKISILELAEQYLLFMEAARQKRLDLAADYLVMAAWLAYLKSKLLLPKPPKDEEDQPAEVLAAALAFRLRRLEAMRAAGEALFARPLLATDIHVRGMPEGVRATRSVVYEADLHDLLSAYASRRVKQARSVYRPPTPKVYGLETARDRLESLMPQISEWRELDSLLPGAGELGANPPPMRSVRASSMLAALEITKEGHARLRQHEAYAPLFMRSLSGEEGAEDD</sequence>
<dbReference type="Proteomes" id="UP000273675">
    <property type="component" value="Unassembled WGS sequence"/>
</dbReference>
<dbReference type="AlphaFoldDB" id="A0A495DF93"/>
<dbReference type="EMBL" id="RBIM01000003">
    <property type="protein sequence ID" value="RKR00114.1"/>
    <property type="molecule type" value="Genomic_DNA"/>
</dbReference>
<dbReference type="PANTHER" id="PTHR33969">
    <property type="entry name" value="SEGREGATION AND CONDENSATION PROTEIN A"/>
    <property type="match status" value="1"/>
</dbReference>
<protein>
    <recommendedName>
        <fullName evidence="1">Segregation and condensation protein A</fullName>
    </recommendedName>
</protein>
<evidence type="ECO:0000256" key="1">
    <source>
        <dbReference type="ARBA" id="ARBA00044777"/>
    </source>
</evidence>
<dbReference type="Gene3D" id="6.10.250.2410">
    <property type="match status" value="1"/>
</dbReference>
<proteinExistence type="predicted"/>
<dbReference type="InterPro" id="IPR003768">
    <property type="entry name" value="ScpA"/>
</dbReference>